<sequence length="40" mass="4578">MLVHSIGQQWGFASPLDTEQRMREGSITSMPEYLRRRVGG</sequence>
<dbReference type="EMBL" id="PECC01000036">
    <property type="protein sequence ID" value="TDZ47061.1"/>
    <property type="molecule type" value="Genomic_DNA"/>
</dbReference>
<proteinExistence type="predicted"/>
<name>A0A4R8QSS9_9MYCO</name>
<evidence type="ECO:0000313" key="2">
    <source>
        <dbReference type="Proteomes" id="UP000295165"/>
    </source>
</evidence>
<evidence type="ECO:0000313" key="1">
    <source>
        <dbReference type="EMBL" id="TDZ47061.1"/>
    </source>
</evidence>
<reference evidence="1 2" key="1">
    <citation type="journal article" date="2019" name="Sci. Rep.">
        <title>Extended insight into the Mycobacterium chelonae-abscessus complex through whole genome sequencing of Mycobacterium salmoniphilum outbreak and Mycobacterium salmoniphilum-like strains.</title>
        <authorList>
            <person name="Behra P.R.K."/>
            <person name="Das S."/>
            <person name="Pettersson B.M.F."/>
            <person name="Shirreff L."/>
            <person name="DuCote T."/>
            <person name="Jacobsson K.G."/>
            <person name="Ennis D.G."/>
            <person name="Kirsebom L.A."/>
        </authorList>
    </citation>
    <scope>NUCLEOTIDE SEQUENCE [LARGE SCALE GENOMIC DNA]</scope>
    <source>
        <strain evidence="1 2">CCUG 63697</strain>
    </source>
</reference>
<dbReference type="Proteomes" id="UP000295165">
    <property type="component" value="Unassembled WGS sequence"/>
</dbReference>
<organism evidence="1 2">
    <name type="scientific">Mycobacteroides franklinii</name>
    <dbReference type="NCBI Taxonomy" id="948102"/>
    <lineage>
        <taxon>Bacteria</taxon>
        <taxon>Bacillati</taxon>
        <taxon>Actinomycetota</taxon>
        <taxon>Actinomycetes</taxon>
        <taxon>Mycobacteriales</taxon>
        <taxon>Mycobacteriaceae</taxon>
        <taxon>Mycobacteroides</taxon>
    </lineage>
</organism>
<comment type="caution">
    <text evidence="1">The sequence shown here is derived from an EMBL/GenBank/DDBJ whole genome shotgun (WGS) entry which is preliminary data.</text>
</comment>
<gene>
    <name evidence="1" type="ORF">CCUG63697_04837</name>
</gene>
<dbReference type="AlphaFoldDB" id="A0A4R8QSS9"/>
<protein>
    <submittedName>
        <fullName evidence="1">Uncharacterized protein</fullName>
    </submittedName>
</protein>
<keyword evidence="2" id="KW-1185">Reference proteome</keyword>
<accession>A0A4R8QSS9</accession>